<accession>A0ABN6RLP5</accession>
<geneLocation type="plasmid" evidence="2 3">
    <name>pDAETH-2</name>
</geneLocation>
<sequence length="135" mass="14350">MTNSNARPELTPPGAGQGGQPMTQGRPQQDPETLGGGAETVREGPTMGPPPGVEGASGAGATTWHQDTWVTALWAVNQNRNTWVYLKDKGWKRLATTSDGTHLALTLLGAHARLAAGRVDAREEGDGLLHELYVW</sequence>
<evidence type="ECO:0000313" key="3">
    <source>
        <dbReference type="Proteomes" id="UP001064971"/>
    </source>
</evidence>
<keyword evidence="2" id="KW-0614">Plasmid</keyword>
<feature type="region of interest" description="Disordered" evidence="1">
    <location>
        <begin position="1"/>
        <end position="62"/>
    </location>
</feature>
<dbReference type="RefSeq" id="WP_264778086.1">
    <property type="nucleotide sequence ID" value="NZ_AP026562.1"/>
</dbReference>
<feature type="compositionally biased region" description="Polar residues" evidence="1">
    <location>
        <begin position="20"/>
        <end position="31"/>
    </location>
</feature>
<evidence type="ECO:0000256" key="1">
    <source>
        <dbReference type="SAM" id="MobiDB-lite"/>
    </source>
</evidence>
<organism evidence="2 3">
    <name type="scientific">Deinococcus aetherius</name>
    <dbReference type="NCBI Taxonomy" id="200252"/>
    <lineage>
        <taxon>Bacteria</taxon>
        <taxon>Thermotogati</taxon>
        <taxon>Deinococcota</taxon>
        <taxon>Deinococci</taxon>
        <taxon>Deinococcales</taxon>
        <taxon>Deinococcaceae</taxon>
        <taxon>Deinococcus</taxon>
    </lineage>
</organism>
<protein>
    <submittedName>
        <fullName evidence="2">Uncharacterized protein</fullName>
    </submittedName>
</protein>
<dbReference type="Proteomes" id="UP001064971">
    <property type="component" value="Plasmid pDAETH-2"/>
</dbReference>
<keyword evidence="3" id="KW-1185">Reference proteome</keyword>
<dbReference type="EMBL" id="AP026562">
    <property type="protein sequence ID" value="BDP44218.1"/>
    <property type="molecule type" value="Genomic_DNA"/>
</dbReference>
<name>A0ABN6RLP5_9DEIO</name>
<proteinExistence type="predicted"/>
<evidence type="ECO:0000313" key="2">
    <source>
        <dbReference type="EMBL" id="BDP44218.1"/>
    </source>
</evidence>
<reference evidence="2" key="1">
    <citation type="submission" date="2022-07" db="EMBL/GenBank/DDBJ databases">
        <title>Complete Genome Sequence of the Radioresistant Bacterium Deinococcus aetherius ST0316, Isolated from the Air Dust collected in Lower Stratosphere above Japan.</title>
        <authorList>
            <person name="Satoh K."/>
            <person name="Hagiwara K."/>
            <person name="Katsumata K."/>
            <person name="Kubo A."/>
            <person name="Yokobori S."/>
            <person name="Yamagishi A."/>
            <person name="Oono Y."/>
            <person name="Narumi I."/>
        </authorList>
    </citation>
    <scope>NUCLEOTIDE SEQUENCE</scope>
    <source>
        <strain evidence="2">ST0316</strain>
        <plasmid evidence="2">pDAETH-2</plasmid>
    </source>
</reference>
<gene>
    <name evidence="2" type="ORF">DAETH_41870</name>
</gene>